<keyword evidence="1" id="KW-1133">Transmembrane helix</keyword>
<dbReference type="AlphaFoldDB" id="X0W6D5"/>
<dbReference type="EMBL" id="BARS01036122">
    <property type="protein sequence ID" value="GAG26120.1"/>
    <property type="molecule type" value="Genomic_DNA"/>
</dbReference>
<proteinExistence type="predicted"/>
<accession>X0W6D5</accession>
<name>X0W6D5_9ZZZZ</name>
<evidence type="ECO:0000256" key="1">
    <source>
        <dbReference type="SAM" id="Phobius"/>
    </source>
</evidence>
<gene>
    <name evidence="2" type="ORF">S01H1_55558</name>
</gene>
<reference evidence="2" key="1">
    <citation type="journal article" date="2014" name="Front. Microbiol.">
        <title>High frequency of phylogenetically diverse reductive dehalogenase-homologous genes in deep subseafloor sedimentary metagenomes.</title>
        <authorList>
            <person name="Kawai M."/>
            <person name="Futagami T."/>
            <person name="Toyoda A."/>
            <person name="Takaki Y."/>
            <person name="Nishi S."/>
            <person name="Hori S."/>
            <person name="Arai W."/>
            <person name="Tsubouchi T."/>
            <person name="Morono Y."/>
            <person name="Uchiyama I."/>
            <person name="Ito T."/>
            <person name="Fujiyama A."/>
            <person name="Inagaki F."/>
            <person name="Takami H."/>
        </authorList>
    </citation>
    <scope>NUCLEOTIDE SEQUENCE</scope>
    <source>
        <strain evidence="2">Expedition CK06-06</strain>
    </source>
</reference>
<comment type="caution">
    <text evidence="2">The sequence shown here is derived from an EMBL/GenBank/DDBJ whole genome shotgun (WGS) entry which is preliminary data.</text>
</comment>
<sequence>PCSRGERLPTLGTLSIRPCLIVEDVLTLLHILAACWYVMGPAAVQFPLIRGWRLEDVKLKAVAFEGALHYQGLLLVPGVIVVGVAGVFTWAQMDYNLITSGWPRKYCTL</sequence>
<keyword evidence="1" id="KW-0812">Transmembrane</keyword>
<feature type="non-terminal residue" evidence="2">
    <location>
        <position position="1"/>
    </location>
</feature>
<organism evidence="2">
    <name type="scientific">marine sediment metagenome</name>
    <dbReference type="NCBI Taxonomy" id="412755"/>
    <lineage>
        <taxon>unclassified sequences</taxon>
        <taxon>metagenomes</taxon>
        <taxon>ecological metagenomes</taxon>
    </lineage>
</organism>
<protein>
    <submittedName>
        <fullName evidence="2">Uncharacterized protein</fullName>
    </submittedName>
</protein>
<keyword evidence="1" id="KW-0472">Membrane</keyword>
<feature type="transmembrane region" description="Helical" evidence="1">
    <location>
        <begin position="70"/>
        <end position="91"/>
    </location>
</feature>
<evidence type="ECO:0000313" key="2">
    <source>
        <dbReference type="EMBL" id="GAG26120.1"/>
    </source>
</evidence>
<feature type="transmembrane region" description="Helical" evidence="1">
    <location>
        <begin position="28"/>
        <end position="49"/>
    </location>
</feature>